<dbReference type="AlphaFoldDB" id="A0AA35X834"/>
<gene>
    <name evidence="2" type="ORF">GBAR_LOCUS26395</name>
</gene>
<dbReference type="EMBL" id="CASHTH010003673">
    <property type="protein sequence ID" value="CAI8047694.1"/>
    <property type="molecule type" value="Genomic_DNA"/>
</dbReference>
<dbReference type="Proteomes" id="UP001174909">
    <property type="component" value="Unassembled WGS sequence"/>
</dbReference>
<feature type="region of interest" description="Disordered" evidence="1">
    <location>
        <begin position="57"/>
        <end position="76"/>
    </location>
</feature>
<sequence length="76" mass="8113">MAGIPVPPPLQLPPKDTSANMSGLFSGVTFNCSIFVDTGRGLFSESQLRYLTLRTPETAPSGSPATFNNIEGKREV</sequence>
<organism evidence="2 3">
    <name type="scientific">Geodia barretti</name>
    <name type="common">Barrett's horny sponge</name>
    <dbReference type="NCBI Taxonomy" id="519541"/>
    <lineage>
        <taxon>Eukaryota</taxon>
        <taxon>Metazoa</taxon>
        <taxon>Porifera</taxon>
        <taxon>Demospongiae</taxon>
        <taxon>Heteroscleromorpha</taxon>
        <taxon>Tetractinellida</taxon>
        <taxon>Astrophorina</taxon>
        <taxon>Geodiidae</taxon>
        <taxon>Geodia</taxon>
    </lineage>
</organism>
<evidence type="ECO:0000313" key="2">
    <source>
        <dbReference type="EMBL" id="CAI8047694.1"/>
    </source>
</evidence>
<evidence type="ECO:0000313" key="3">
    <source>
        <dbReference type="Proteomes" id="UP001174909"/>
    </source>
</evidence>
<feature type="compositionally biased region" description="Polar residues" evidence="1">
    <location>
        <begin position="58"/>
        <end position="69"/>
    </location>
</feature>
<protein>
    <submittedName>
        <fullName evidence="2">Uncharacterized protein</fullName>
    </submittedName>
</protein>
<reference evidence="2" key="1">
    <citation type="submission" date="2023-03" db="EMBL/GenBank/DDBJ databases">
        <authorList>
            <person name="Steffen K."/>
            <person name="Cardenas P."/>
        </authorList>
    </citation>
    <scope>NUCLEOTIDE SEQUENCE</scope>
</reference>
<feature type="non-terminal residue" evidence="2">
    <location>
        <position position="76"/>
    </location>
</feature>
<accession>A0AA35X834</accession>
<proteinExistence type="predicted"/>
<keyword evidence="3" id="KW-1185">Reference proteome</keyword>
<name>A0AA35X834_GEOBA</name>
<comment type="caution">
    <text evidence="2">The sequence shown here is derived from an EMBL/GenBank/DDBJ whole genome shotgun (WGS) entry which is preliminary data.</text>
</comment>
<evidence type="ECO:0000256" key="1">
    <source>
        <dbReference type="SAM" id="MobiDB-lite"/>
    </source>
</evidence>